<sequence>MNDMSMRDRSALRQEMLRVDAGIDTTVETDCDSCGMRIRTRLEAEPGFLFPGVRL</sequence>
<accession>A0A653A0U8</accession>
<proteinExistence type="predicted"/>
<dbReference type="AlphaFoldDB" id="A0A653A0U8"/>
<name>A0A653A0U8_UNCDX</name>
<evidence type="ECO:0000313" key="1">
    <source>
        <dbReference type="EMBL" id="VBB41661.1"/>
    </source>
</evidence>
<protein>
    <submittedName>
        <fullName evidence="1">Uncharacterized protein</fullName>
    </submittedName>
</protein>
<dbReference type="EMBL" id="UPXX01000004">
    <property type="protein sequence ID" value="VBB41661.1"/>
    <property type="molecule type" value="Genomic_DNA"/>
</dbReference>
<organism evidence="1">
    <name type="scientific">Uncultured Desulfatiglans sp</name>
    <dbReference type="NCBI Taxonomy" id="1748965"/>
    <lineage>
        <taxon>Bacteria</taxon>
        <taxon>Pseudomonadati</taxon>
        <taxon>Thermodesulfobacteriota</taxon>
        <taxon>Desulfobacteria</taxon>
        <taxon>Desulfatiglandales</taxon>
        <taxon>Desulfatiglandaceae</taxon>
        <taxon>Desulfatiglans</taxon>
        <taxon>environmental samples</taxon>
    </lineage>
</organism>
<reference evidence="1" key="1">
    <citation type="submission" date="2018-07" db="EMBL/GenBank/DDBJ databases">
        <authorList>
            <consortium name="Genoscope - CEA"/>
            <person name="William W."/>
        </authorList>
    </citation>
    <scope>NUCLEOTIDE SEQUENCE</scope>
    <source>
        <strain evidence="1">IK1</strain>
    </source>
</reference>
<gene>
    <name evidence="1" type="ORF">TRIP_B120096</name>
</gene>